<reference evidence="2 3" key="1">
    <citation type="journal article" date="2023" name="Arcadia Sci">
        <title>De novo assembly of a long-read Amblyomma americanum tick genome.</title>
        <authorList>
            <person name="Chou S."/>
            <person name="Poskanzer K.E."/>
            <person name="Rollins M."/>
            <person name="Thuy-Boun P.S."/>
        </authorList>
    </citation>
    <scope>NUCLEOTIDE SEQUENCE [LARGE SCALE GENOMIC DNA]</scope>
    <source>
        <strain evidence="2">F_SG_1</strain>
        <tissue evidence="2">Salivary glands</tissue>
    </source>
</reference>
<evidence type="ECO:0000313" key="3">
    <source>
        <dbReference type="Proteomes" id="UP001321473"/>
    </source>
</evidence>
<feature type="domain" description="Transposable element P transposase-like RNase H" evidence="1">
    <location>
        <begin position="2"/>
        <end position="114"/>
    </location>
</feature>
<protein>
    <recommendedName>
        <fullName evidence="1">Transposable element P transposase-like RNase H domain-containing protein</fullName>
    </recommendedName>
</protein>
<organism evidence="2 3">
    <name type="scientific">Amblyomma americanum</name>
    <name type="common">Lone star tick</name>
    <dbReference type="NCBI Taxonomy" id="6943"/>
    <lineage>
        <taxon>Eukaryota</taxon>
        <taxon>Metazoa</taxon>
        <taxon>Ecdysozoa</taxon>
        <taxon>Arthropoda</taxon>
        <taxon>Chelicerata</taxon>
        <taxon>Arachnida</taxon>
        <taxon>Acari</taxon>
        <taxon>Parasitiformes</taxon>
        <taxon>Ixodida</taxon>
        <taxon>Ixodoidea</taxon>
        <taxon>Ixodidae</taxon>
        <taxon>Amblyomminae</taxon>
        <taxon>Amblyomma</taxon>
    </lineage>
</organism>
<evidence type="ECO:0000259" key="1">
    <source>
        <dbReference type="Pfam" id="PF21787"/>
    </source>
</evidence>
<dbReference type="InterPro" id="IPR048365">
    <property type="entry name" value="TNP-like_RNaseH_N"/>
</dbReference>
<dbReference type="AlphaFoldDB" id="A0AAQ4E2U9"/>
<dbReference type="EMBL" id="JARKHS020023179">
    <property type="protein sequence ID" value="KAK8769034.1"/>
    <property type="molecule type" value="Genomic_DNA"/>
</dbReference>
<proteinExistence type="predicted"/>
<gene>
    <name evidence="2" type="ORF">V5799_014500</name>
</gene>
<dbReference type="Pfam" id="PF21787">
    <property type="entry name" value="TNP-like_RNaseH_N"/>
    <property type="match status" value="1"/>
</dbReference>
<evidence type="ECO:0000313" key="2">
    <source>
        <dbReference type="EMBL" id="KAK8769034.1"/>
    </source>
</evidence>
<sequence length="230" mass="25497">MENVEKDCVLFLDEMEIATAFELYRGEDALLGSITLPSKPDEPANHALVFVLGGINQRWKQVIGYEFTGNHVEGALLKDYVLDIVQRCGQISLRVRAVTCDMGSANRVMWRELGFSSHRNSTTVCSIPHSCLDGKELFSTADAAHVFKNLRGQLLSSKVFALSDAIVLENNLSSPNVKLEHVQAVVDYDAERELKVAPVLSESHFSSGHFTKMKVGVALQFFREAAPAIW</sequence>
<name>A0AAQ4E2U9_AMBAM</name>
<accession>A0AAQ4E2U9</accession>
<dbReference type="Proteomes" id="UP001321473">
    <property type="component" value="Unassembled WGS sequence"/>
</dbReference>
<comment type="caution">
    <text evidence="2">The sequence shown here is derived from an EMBL/GenBank/DDBJ whole genome shotgun (WGS) entry which is preliminary data.</text>
</comment>
<keyword evidence="3" id="KW-1185">Reference proteome</keyword>